<dbReference type="AlphaFoldDB" id="A0A3D8I177"/>
<protein>
    <submittedName>
        <fullName evidence="1">Uncharacterized protein</fullName>
    </submittedName>
</protein>
<proteinExistence type="predicted"/>
<dbReference type="EMBL" id="NXLQ01000172">
    <property type="protein sequence ID" value="RDU58893.1"/>
    <property type="molecule type" value="Genomic_DNA"/>
</dbReference>
<gene>
    <name evidence="1" type="ORF">CQA53_11765</name>
</gene>
<keyword evidence="2" id="KW-1185">Reference proteome</keyword>
<dbReference type="RefSeq" id="WP_115544047.1">
    <property type="nucleotide sequence ID" value="NZ_NXLQ01000172.1"/>
</dbReference>
<evidence type="ECO:0000313" key="1">
    <source>
        <dbReference type="EMBL" id="RDU58893.1"/>
    </source>
</evidence>
<feature type="non-terminal residue" evidence="1">
    <location>
        <position position="1"/>
    </location>
</feature>
<dbReference type="Proteomes" id="UP000256379">
    <property type="component" value="Unassembled WGS sequence"/>
</dbReference>
<accession>A0A3D8I177</accession>
<sequence length="172" mass="20436">SYRAFIPKQWDSEYKEYERLCKENIGKVVYARPIKDYKGELDISYAIFPISDHINVMIGITRKVPENPKSIHLNSYKNITYMYIVNFQYYTGWSSVGAGGMADYKYYIDNIPSPLDDGFWDKEMAKTRQKALENKEYIGKEYEGELQYSPYHYEYNTLYRQILNFKQKGISQ</sequence>
<evidence type="ECO:0000313" key="2">
    <source>
        <dbReference type="Proteomes" id="UP000256379"/>
    </source>
</evidence>
<comment type="caution">
    <text evidence="1">The sequence shown here is derived from an EMBL/GenBank/DDBJ whole genome shotgun (WGS) entry which is preliminary data.</text>
</comment>
<name>A0A3D8I177_9HELI</name>
<organism evidence="1 2">
    <name type="scientific">Helicobacter didelphidarum</name>
    <dbReference type="NCBI Taxonomy" id="2040648"/>
    <lineage>
        <taxon>Bacteria</taxon>
        <taxon>Pseudomonadati</taxon>
        <taxon>Campylobacterota</taxon>
        <taxon>Epsilonproteobacteria</taxon>
        <taxon>Campylobacterales</taxon>
        <taxon>Helicobacteraceae</taxon>
        <taxon>Helicobacter</taxon>
    </lineage>
</organism>
<reference evidence="1 2" key="1">
    <citation type="submission" date="2018-04" db="EMBL/GenBank/DDBJ databases">
        <title>Novel Campyloabacter and Helicobacter Species and Strains.</title>
        <authorList>
            <person name="Mannion A.J."/>
            <person name="Shen Z."/>
            <person name="Fox J.G."/>
        </authorList>
    </citation>
    <scope>NUCLEOTIDE SEQUENCE [LARGE SCALE GENOMIC DNA]</scope>
    <source>
        <strain evidence="1 2">MIT 17-337</strain>
    </source>
</reference>